<sequence length="127" mass="13406">MSGKGIRLVAVRPLKQYKEIPLDYATFLVDVASESTTKVPALLGISVPARGRRPAVGLGERAGPGPGQRWPEIELNAETQTIKQASCLHPLHARDSPALSSASPWGETSCPAKKSPSAVKVDKAPVS</sequence>
<dbReference type="EMBL" id="MU863641">
    <property type="protein sequence ID" value="KAK4100415.1"/>
    <property type="molecule type" value="Genomic_DNA"/>
</dbReference>
<evidence type="ECO:0000313" key="3">
    <source>
        <dbReference type="Proteomes" id="UP001305647"/>
    </source>
</evidence>
<protein>
    <submittedName>
        <fullName evidence="2">Uncharacterized protein</fullName>
    </submittedName>
</protein>
<reference evidence="2" key="1">
    <citation type="journal article" date="2023" name="Mol. Phylogenet. Evol.">
        <title>Genome-scale phylogeny and comparative genomics of the fungal order Sordariales.</title>
        <authorList>
            <person name="Hensen N."/>
            <person name="Bonometti L."/>
            <person name="Westerberg I."/>
            <person name="Brannstrom I.O."/>
            <person name="Guillou S."/>
            <person name="Cros-Aarteil S."/>
            <person name="Calhoun S."/>
            <person name="Haridas S."/>
            <person name="Kuo A."/>
            <person name="Mondo S."/>
            <person name="Pangilinan J."/>
            <person name="Riley R."/>
            <person name="LaButti K."/>
            <person name="Andreopoulos B."/>
            <person name="Lipzen A."/>
            <person name="Chen C."/>
            <person name="Yan M."/>
            <person name="Daum C."/>
            <person name="Ng V."/>
            <person name="Clum A."/>
            <person name="Steindorff A."/>
            <person name="Ohm R.A."/>
            <person name="Martin F."/>
            <person name="Silar P."/>
            <person name="Natvig D.O."/>
            <person name="Lalanne C."/>
            <person name="Gautier V."/>
            <person name="Ament-Velasquez S.L."/>
            <person name="Kruys A."/>
            <person name="Hutchinson M.I."/>
            <person name="Powell A.J."/>
            <person name="Barry K."/>
            <person name="Miller A.N."/>
            <person name="Grigoriev I.V."/>
            <person name="Debuchy R."/>
            <person name="Gladieux P."/>
            <person name="Hiltunen Thoren M."/>
            <person name="Johannesson H."/>
        </authorList>
    </citation>
    <scope>NUCLEOTIDE SEQUENCE</scope>
    <source>
        <strain evidence="2">CBS 757.83</strain>
    </source>
</reference>
<evidence type="ECO:0000313" key="2">
    <source>
        <dbReference type="EMBL" id="KAK4100415.1"/>
    </source>
</evidence>
<keyword evidence="3" id="KW-1185">Reference proteome</keyword>
<dbReference type="AlphaFoldDB" id="A0AAN6Q2A3"/>
<reference evidence="2" key="2">
    <citation type="submission" date="2023-05" db="EMBL/GenBank/DDBJ databases">
        <authorList>
            <consortium name="Lawrence Berkeley National Laboratory"/>
            <person name="Steindorff A."/>
            <person name="Hensen N."/>
            <person name="Bonometti L."/>
            <person name="Westerberg I."/>
            <person name="Brannstrom I.O."/>
            <person name="Guillou S."/>
            <person name="Cros-Aarteil S."/>
            <person name="Calhoun S."/>
            <person name="Haridas S."/>
            <person name="Kuo A."/>
            <person name="Mondo S."/>
            <person name="Pangilinan J."/>
            <person name="Riley R."/>
            <person name="Labutti K."/>
            <person name="Andreopoulos B."/>
            <person name="Lipzen A."/>
            <person name="Chen C."/>
            <person name="Yanf M."/>
            <person name="Daum C."/>
            <person name="Ng V."/>
            <person name="Clum A."/>
            <person name="Ohm R."/>
            <person name="Martin F."/>
            <person name="Silar P."/>
            <person name="Natvig D."/>
            <person name="Lalanne C."/>
            <person name="Gautier V."/>
            <person name="Ament-Velasquez S.L."/>
            <person name="Kruys A."/>
            <person name="Hutchinson M.I."/>
            <person name="Powell A.J."/>
            <person name="Barry K."/>
            <person name="Miller A.N."/>
            <person name="Grigoriev I.V."/>
            <person name="Debuchy R."/>
            <person name="Gladieux P."/>
            <person name="Thoren M.H."/>
            <person name="Johannesson H."/>
        </authorList>
    </citation>
    <scope>NUCLEOTIDE SEQUENCE</scope>
    <source>
        <strain evidence="2">CBS 757.83</strain>
    </source>
</reference>
<organism evidence="2 3">
    <name type="scientific">Parathielavia hyrcaniae</name>
    <dbReference type="NCBI Taxonomy" id="113614"/>
    <lineage>
        <taxon>Eukaryota</taxon>
        <taxon>Fungi</taxon>
        <taxon>Dikarya</taxon>
        <taxon>Ascomycota</taxon>
        <taxon>Pezizomycotina</taxon>
        <taxon>Sordariomycetes</taxon>
        <taxon>Sordariomycetidae</taxon>
        <taxon>Sordariales</taxon>
        <taxon>Chaetomiaceae</taxon>
        <taxon>Parathielavia</taxon>
    </lineage>
</organism>
<feature type="region of interest" description="Disordered" evidence="1">
    <location>
        <begin position="95"/>
        <end position="127"/>
    </location>
</feature>
<dbReference type="Proteomes" id="UP001305647">
    <property type="component" value="Unassembled WGS sequence"/>
</dbReference>
<gene>
    <name evidence="2" type="ORF">N658DRAFT_486933</name>
</gene>
<evidence type="ECO:0000256" key="1">
    <source>
        <dbReference type="SAM" id="MobiDB-lite"/>
    </source>
</evidence>
<comment type="caution">
    <text evidence="2">The sequence shown here is derived from an EMBL/GenBank/DDBJ whole genome shotgun (WGS) entry which is preliminary data.</text>
</comment>
<name>A0AAN6Q2A3_9PEZI</name>
<accession>A0AAN6Q2A3</accession>
<proteinExistence type="predicted"/>